<dbReference type="GO" id="GO:0000932">
    <property type="term" value="C:P-body"/>
    <property type="evidence" value="ECO:0007669"/>
    <property type="project" value="TreeGrafter"/>
</dbReference>
<dbReference type="GO" id="GO:0000290">
    <property type="term" value="P:deadenylation-dependent decapping of nuclear-transcribed mRNA"/>
    <property type="evidence" value="ECO:0007669"/>
    <property type="project" value="InterPro"/>
</dbReference>
<organism evidence="2 3">
    <name type="scientific">Eschrichtius robustus</name>
    <name type="common">California gray whale</name>
    <name type="synonym">Eschrichtius gibbosus</name>
    <dbReference type="NCBI Taxonomy" id="9764"/>
    <lineage>
        <taxon>Eukaryota</taxon>
        <taxon>Metazoa</taxon>
        <taxon>Chordata</taxon>
        <taxon>Craniata</taxon>
        <taxon>Vertebrata</taxon>
        <taxon>Euteleostomi</taxon>
        <taxon>Mammalia</taxon>
        <taxon>Eutheria</taxon>
        <taxon>Laurasiatheria</taxon>
        <taxon>Artiodactyla</taxon>
        <taxon>Whippomorpha</taxon>
        <taxon>Cetacea</taxon>
        <taxon>Mysticeti</taxon>
        <taxon>Eschrichtiidae</taxon>
        <taxon>Eschrichtius</taxon>
    </lineage>
</organism>
<dbReference type="EMBL" id="JAIQCJ010002444">
    <property type="protein sequence ID" value="KAJ8776205.1"/>
    <property type="molecule type" value="Genomic_DNA"/>
</dbReference>
<feature type="region of interest" description="Disordered" evidence="1">
    <location>
        <begin position="129"/>
        <end position="151"/>
    </location>
</feature>
<comment type="caution">
    <text evidence="2">The sequence shown here is derived from an EMBL/GenBank/DDBJ whole genome shotgun (WGS) entry which is preliminary data.</text>
</comment>
<dbReference type="GO" id="GO:0000340">
    <property type="term" value="F:RNA 7-methylguanosine cap binding"/>
    <property type="evidence" value="ECO:0007669"/>
    <property type="project" value="TreeGrafter"/>
</dbReference>
<dbReference type="Gene3D" id="3.30.428.10">
    <property type="entry name" value="HIT-like"/>
    <property type="match status" value="2"/>
</dbReference>
<evidence type="ECO:0000313" key="3">
    <source>
        <dbReference type="Proteomes" id="UP001159641"/>
    </source>
</evidence>
<keyword evidence="3" id="KW-1185">Reference proteome</keyword>
<proteinExistence type="predicted"/>
<dbReference type="InterPro" id="IPR008594">
    <property type="entry name" value="DcpS/DCS2"/>
</dbReference>
<dbReference type="PANTHER" id="PTHR12978:SF0">
    <property type="entry name" value="M7GPPPX DIPHOSPHATASE"/>
    <property type="match status" value="1"/>
</dbReference>
<dbReference type="InterPro" id="IPR036265">
    <property type="entry name" value="HIT-like_sf"/>
</dbReference>
<evidence type="ECO:0000313" key="2">
    <source>
        <dbReference type="EMBL" id="KAJ8776205.1"/>
    </source>
</evidence>
<dbReference type="AlphaFoldDB" id="A0AB34GC89"/>
<sequence length="314" mass="34748">MGRFSRVLWAVEGAAADQACEAGAERVHSAGQEAPEELALSELSGPLWGWLWWERGSPFRTRKCSSPEQDSLSVGPLSLVALSDLAWVYNILDRKAEAERIVFENPDPSDGFVLIPDLKWNQQQITRAPSRHHPGTVARSPGHRRDITWAPSRHHPGTLFWRRPPGTDASRLALSAAARPPGLCILTWAPLQLAWFTSVVFRLATPLQLPEEGGREPVVGLDDLYLIAICHRRDIKSLRDLTPEHLPLLRNILQEGQVSCRGRIRAGAQGSYTALGVPLLLPAFVLQATSEMPSHPRVTRPAHDSHIMPDVFLG</sequence>
<dbReference type="GO" id="GO:0016787">
    <property type="term" value="F:hydrolase activity"/>
    <property type="evidence" value="ECO:0007669"/>
    <property type="project" value="InterPro"/>
</dbReference>
<dbReference type="GO" id="GO:0005634">
    <property type="term" value="C:nucleus"/>
    <property type="evidence" value="ECO:0007669"/>
    <property type="project" value="TreeGrafter"/>
</dbReference>
<evidence type="ECO:0000256" key="1">
    <source>
        <dbReference type="SAM" id="MobiDB-lite"/>
    </source>
</evidence>
<gene>
    <name evidence="2" type="ORF">J1605_015767</name>
</gene>
<dbReference type="PANTHER" id="PTHR12978">
    <property type="entry name" value="HISTIDINE TRIAD HIT PROTEIN MEMBER"/>
    <property type="match status" value="1"/>
</dbReference>
<accession>A0AB34GC89</accession>
<reference evidence="2 3" key="1">
    <citation type="submission" date="2022-11" db="EMBL/GenBank/DDBJ databases">
        <title>Whole genome sequence of Eschrichtius robustus ER-17-0199.</title>
        <authorList>
            <person name="Bruniche-Olsen A."/>
            <person name="Black A.N."/>
            <person name="Fields C.J."/>
            <person name="Walden K."/>
            <person name="Dewoody J.A."/>
        </authorList>
    </citation>
    <scope>NUCLEOTIDE SEQUENCE [LARGE SCALE GENOMIC DNA]</scope>
    <source>
        <strain evidence="2">ER-17-0199</strain>
        <tissue evidence="2">Blubber</tissue>
    </source>
</reference>
<dbReference type="SUPFAM" id="SSF54197">
    <property type="entry name" value="HIT-like"/>
    <property type="match status" value="2"/>
</dbReference>
<dbReference type="Proteomes" id="UP001159641">
    <property type="component" value="Unassembled WGS sequence"/>
</dbReference>
<name>A0AB34GC89_ESCRO</name>
<protein>
    <submittedName>
        <fullName evidence="2">Uncharacterized protein</fullName>
    </submittedName>
</protein>
<dbReference type="Pfam" id="PF11969">
    <property type="entry name" value="DcpS_C"/>
    <property type="match status" value="1"/>
</dbReference>